<dbReference type="EMBL" id="CP047423">
    <property type="protein sequence ID" value="QPD04726.1"/>
    <property type="molecule type" value="Genomic_DNA"/>
</dbReference>
<dbReference type="AlphaFoldDB" id="A0A7S8IZX9"/>
<sequence>MQSTENSLTILDVSGPFREPREQAFSYDYSIQRSTWATPHAVRVKVSIPDELEPFKRRLLGVVAGSPGQQLLISNILSKTIADLKMRVADKEGSLAERRDVMLPPFVGPQGHLFPKLERLFEADQAAVREEIKRRVGI</sequence>
<proteinExistence type="predicted"/>
<accession>A0A7S8IZX9</accession>
<dbReference type="Proteomes" id="UP000593737">
    <property type="component" value="Chromosome"/>
</dbReference>
<name>A0A7S8IZX9_9BACT</name>
<reference evidence="1 2" key="1">
    <citation type="journal article" date="2020" name="ISME J.">
        <title>Enrichment and physiological characterization of a novel comammox Nitrospira indicates ammonium inhibition of complete nitrification.</title>
        <authorList>
            <person name="Sakoula D."/>
            <person name="Koch H."/>
            <person name="Frank J."/>
            <person name="Jetten M.S.M."/>
            <person name="van Kessel M.A.H.J."/>
            <person name="Lucker S."/>
        </authorList>
    </citation>
    <scope>NUCLEOTIDE SEQUENCE [LARGE SCALE GENOMIC DNA]</scope>
    <source>
        <strain evidence="1">Comreactor17</strain>
    </source>
</reference>
<evidence type="ECO:0000313" key="1">
    <source>
        <dbReference type="EMBL" id="QPD04726.1"/>
    </source>
</evidence>
<protein>
    <submittedName>
        <fullName evidence="1">Uncharacterized protein</fullName>
    </submittedName>
</protein>
<evidence type="ECO:0000313" key="2">
    <source>
        <dbReference type="Proteomes" id="UP000593737"/>
    </source>
</evidence>
<organism evidence="1 2">
    <name type="scientific">Candidatus Nitrospira kreftii</name>
    <dbReference type="NCBI Taxonomy" id="2652173"/>
    <lineage>
        <taxon>Bacteria</taxon>
        <taxon>Pseudomonadati</taxon>
        <taxon>Nitrospirota</taxon>
        <taxon>Nitrospiria</taxon>
        <taxon>Nitrospirales</taxon>
        <taxon>Nitrospiraceae</taxon>
        <taxon>Nitrospira</taxon>
    </lineage>
</organism>
<gene>
    <name evidence="1" type="ORF">Nkreftii_002500</name>
</gene>
<dbReference type="KEGG" id="nkf:Nkreftii_002500"/>